<sequence length="77" mass="8873">MNAKKHLRLKTWLEKYPASCVNAHLRQLLSNYIDNRPGDVVQAELVMDVIAVTELLELLEILVLKRHKKRSKPVNIG</sequence>
<keyword evidence="2" id="KW-1185">Reference proteome</keyword>
<dbReference type="STRING" id="1176587.A8C56_17380"/>
<evidence type="ECO:0000313" key="2">
    <source>
        <dbReference type="Proteomes" id="UP000077667"/>
    </source>
</evidence>
<dbReference type="EMBL" id="CP015772">
    <property type="protein sequence ID" value="ANH82507.1"/>
    <property type="molecule type" value="Genomic_DNA"/>
</dbReference>
<accession>A0A1A9I4A2</accession>
<name>A0A1A9I4A2_9BACT</name>
<dbReference type="RefSeq" id="WP_067758845.1">
    <property type="nucleotide sequence ID" value="NZ_CP015772.1"/>
</dbReference>
<reference evidence="1 2" key="1">
    <citation type="submission" date="2016-05" db="EMBL/GenBank/DDBJ databases">
        <title>Niabella ginsenosidivorans BS26 whole genome sequencing.</title>
        <authorList>
            <person name="Im W.T."/>
            <person name="Siddiqi M.Z."/>
        </authorList>
    </citation>
    <scope>NUCLEOTIDE SEQUENCE [LARGE SCALE GENOMIC DNA]</scope>
    <source>
        <strain evidence="1 2">BS26</strain>
    </source>
</reference>
<evidence type="ECO:0000313" key="1">
    <source>
        <dbReference type="EMBL" id="ANH82507.1"/>
    </source>
</evidence>
<dbReference type="KEGG" id="nia:A8C56_17380"/>
<organism evidence="1 2">
    <name type="scientific">Niabella ginsenosidivorans</name>
    <dbReference type="NCBI Taxonomy" id="1176587"/>
    <lineage>
        <taxon>Bacteria</taxon>
        <taxon>Pseudomonadati</taxon>
        <taxon>Bacteroidota</taxon>
        <taxon>Chitinophagia</taxon>
        <taxon>Chitinophagales</taxon>
        <taxon>Chitinophagaceae</taxon>
        <taxon>Niabella</taxon>
    </lineage>
</organism>
<proteinExistence type="predicted"/>
<gene>
    <name evidence="1" type="ORF">A8C56_17380</name>
</gene>
<dbReference type="Proteomes" id="UP000077667">
    <property type="component" value="Chromosome"/>
</dbReference>
<dbReference type="AlphaFoldDB" id="A0A1A9I4A2"/>
<dbReference type="OrthoDB" id="9932730at2"/>
<protein>
    <submittedName>
        <fullName evidence="1">Uncharacterized protein</fullName>
    </submittedName>
</protein>